<dbReference type="PANTHER" id="PTHR12203:SF35">
    <property type="entry name" value="PROTEIN O-GLUCOSYLTRANSFERASE 1"/>
    <property type="match status" value="1"/>
</dbReference>
<evidence type="ECO:0000259" key="4">
    <source>
        <dbReference type="SMART" id="SM00672"/>
    </source>
</evidence>
<reference evidence="6" key="1">
    <citation type="journal article" date="2023" name="Commun. Biol.">
        <title>Genome analysis of Parmales, the sister group of diatoms, reveals the evolutionary specialization of diatoms from phago-mixotrophs to photoautotrophs.</title>
        <authorList>
            <person name="Ban H."/>
            <person name="Sato S."/>
            <person name="Yoshikawa S."/>
            <person name="Yamada K."/>
            <person name="Nakamura Y."/>
            <person name="Ichinomiya M."/>
            <person name="Sato N."/>
            <person name="Blanc-Mathieu R."/>
            <person name="Endo H."/>
            <person name="Kuwata A."/>
            <person name="Ogata H."/>
        </authorList>
    </citation>
    <scope>NUCLEOTIDE SEQUENCE [LARGE SCALE GENOMIC DNA]</scope>
    <source>
        <strain evidence="6">NIES 3700</strain>
    </source>
</reference>
<gene>
    <name evidence="5" type="ORF">TrLO_g10521</name>
</gene>
<comment type="similarity">
    <text evidence="1">Belongs to the glycosyltransferase 90 family.</text>
</comment>
<protein>
    <recommendedName>
        <fullName evidence="4">Glycosyl transferase CAP10 domain-containing protein</fullName>
    </recommendedName>
</protein>
<dbReference type="OrthoDB" id="206240at2759"/>
<organism evidence="5 6">
    <name type="scientific">Triparma laevis f. longispina</name>
    <dbReference type="NCBI Taxonomy" id="1714387"/>
    <lineage>
        <taxon>Eukaryota</taxon>
        <taxon>Sar</taxon>
        <taxon>Stramenopiles</taxon>
        <taxon>Ochrophyta</taxon>
        <taxon>Bolidophyceae</taxon>
        <taxon>Parmales</taxon>
        <taxon>Triparmaceae</taxon>
        <taxon>Triparma</taxon>
    </lineage>
</organism>
<dbReference type="GO" id="GO:0016740">
    <property type="term" value="F:transferase activity"/>
    <property type="evidence" value="ECO:0007669"/>
    <property type="project" value="UniProtKB-KW"/>
</dbReference>
<dbReference type="InterPro" id="IPR051091">
    <property type="entry name" value="O-Glucosyltr/Glycosyltrsf_90"/>
</dbReference>
<accession>A0A9W7FMG3</accession>
<dbReference type="AlphaFoldDB" id="A0A9W7FMG3"/>
<feature type="region of interest" description="Disordered" evidence="3">
    <location>
        <begin position="1"/>
        <end position="27"/>
    </location>
</feature>
<dbReference type="Pfam" id="PF05686">
    <property type="entry name" value="Glyco_transf_90"/>
    <property type="match status" value="1"/>
</dbReference>
<evidence type="ECO:0000256" key="1">
    <source>
        <dbReference type="ARBA" id="ARBA00010118"/>
    </source>
</evidence>
<evidence type="ECO:0000256" key="2">
    <source>
        <dbReference type="ARBA" id="ARBA00022679"/>
    </source>
</evidence>
<dbReference type="InterPro" id="IPR006598">
    <property type="entry name" value="CAP10"/>
</dbReference>
<evidence type="ECO:0000313" key="6">
    <source>
        <dbReference type="Proteomes" id="UP001165122"/>
    </source>
</evidence>
<dbReference type="PANTHER" id="PTHR12203">
    <property type="entry name" value="KDEL LYS-ASP-GLU-LEU CONTAINING - RELATED"/>
    <property type="match status" value="1"/>
</dbReference>
<dbReference type="EMBL" id="BRXW01000229">
    <property type="protein sequence ID" value="GMI15352.1"/>
    <property type="molecule type" value="Genomic_DNA"/>
</dbReference>
<comment type="caution">
    <text evidence="5">The sequence shown here is derived from an EMBL/GenBank/DDBJ whole genome shotgun (WGS) entry which is preliminary data.</text>
</comment>
<proteinExistence type="inferred from homology"/>
<evidence type="ECO:0000256" key="3">
    <source>
        <dbReference type="SAM" id="MobiDB-lite"/>
    </source>
</evidence>
<dbReference type="Proteomes" id="UP001165122">
    <property type="component" value="Unassembled WGS sequence"/>
</dbReference>
<keyword evidence="6" id="KW-1185">Reference proteome</keyword>
<name>A0A9W7FMG3_9STRA</name>
<feature type="domain" description="Glycosyl transferase CAP10" evidence="4">
    <location>
        <begin position="224"/>
        <end position="449"/>
    </location>
</feature>
<dbReference type="SMART" id="SM00672">
    <property type="entry name" value="CAP10"/>
    <property type="match status" value="1"/>
</dbReference>
<keyword evidence="2" id="KW-0808">Transferase</keyword>
<sequence length="458" mass="51364">MQAPTRRKPPSPSASTANEFDDKYEASADDHKPLISALSSLTTSPSNASPSNKCFRYIVATVVVIVITINLLPSNKVHQAFTDLGVPTPSQIYIKTLYSKRAALLLLHDTCPSPNPKFTKSERISYYLGPNHPQPGAEGLPVVTTYKEALALPRVDVPHCIDSVGVRSSLRDLNVVDKSKWGTILEPQWMYTNELMSYTSNTVAVKFGDGKGKMCPSLLRKIRQVPSPEVGEDGMGNGIIYKAGSWRHYPENLWSTIYEDTKWENKRNKAVWRGATTGCRNCYPKTLDEEGTFGSRAELVRKIPILNKRSDMDIGVTQYTQNVNNLWGLGSYLSREEMMGDKLLLMPEGNDVATGLKWAMLSTSVVVMTKTTVESWLMEGAMAGGVEYLEVKMDWSNLADVVEWCWENDEECKEIGKKGQCWMRMFLDDNEEMDIIKTVMLEAERRQFEDGICRGGKN</sequence>
<evidence type="ECO:0000313" key="5">
    <source>
        <dbReference type="EMBL" id="GMI15352.1"/>
    </source>
</evidence>